<protein>
    <recommendedName>
        <fullName evidence="2 13">DNA ligase</fullName>
        <ecNumber evidence="1 13">6.5.1.2</ecNumber>
    </recommendedName>
    <alternativeName>
        <fullName evidence="13">Polydeoxyribonucleotide synthase [NAD(+)]</fullName>
    </alternativeName>
</protein>
<dbReference type="Gene3D" id="3.40.50.10190">
    <property type="entry name" value="BRCT domain"/>
    <property type="match status" value="1"/>
</dbReference>
<dbReference type="AlphaFoldDB" id="A0A939IXY8"/>
<comment type="caution">
    <text evidence="16">The sequence shown here is derived from an EMBL/GenBank/DDBJ whole genome shotgun (WGS) entry which is preliminary data.</text>
</comment>
<keyword evidence="7 13" id="KW-0862">Zinc</keyword>
<keyword evidence="9 13" id="KW-0520">NAD</keyword>
<dbReference type="InterPro" id="IPR036420">
    <property type="entry name" value="BRCT_dom_sf"/>
</dbReference>
<dbReference type="CDD" id="cd17748">
    <property type="entry name" value="BRCT_DNA_ligase_like"/>
    <property type="match status" value="1"/>
</dbReference>
<evidence type="ECO:0000256" key="12">
    <source>
        <dbReference type="ARBA" id="ARBA00060881"/>
    </source>
</evidence>
<feature type="binding site" evidence="13">
    <location>
        <position position="331"/>
    </location>
    <ligand>
        <name>NAD(+)</name>
        <dbReference type="ChEBI" id="CHEBI:57540"/>
    </ligand>
</feature>
<feature type="binding site" evidence="13">
    <location>
        <position position="452"/>
    </location>
    <ligand>
        <name>Zn(2+)</name>
        <dbReference type="ChEBI" id="CHEBI:29105"/>
    </ligand>
</feature>
<dbReference type="PANTHER" id="PTHR23389">
    <property type="entry name" value="CHROMOSOME TRANSMISSION FIDELITY FACTOR 18"/>
    <property type="match status" value="1"/>
</dbReference>
<feature type="binding site" evidence="13">
    <location>
        <begin position="76"/>
        <end position="80"/>
    </location>
    <ligand>
        <name>NAD(+)</name>
        <dbReference type="ChEBI" id="CHEBI:57540"/>
    </ligand>
</feature>
<dbReference type="FunFam" id="2.40.50.140:FF:000012">
    <property type="entry name" value="DNA ligase"/>
    <property type="match status" value="1"/>
</dbReference>
<reference evidence="16" key="1">
    <citation type="submission" date="2021-03" db="EMBL/GenBank/DDBJ databases">
        <authorList>
            <person name="Sun Q."/>
        </authorList>
    </citation>
    <scope>NUCLEOTIDE SEQUENCE</scope>
    <source>
        <strain evidence="16">CCM 8862</strain>
    </source>
</reference>
<dbReference type="GO" id="GO:0003911">
    <property type="term" value="F:DNA ligase (NAD+) activity"/>
    <property type="evidence" value="ECO:0007669"/>
    <property type="project" value="UniProtKB-UniRule"/>
</dbReference>
<keyword evidence="17" id="KW-1185">Reference proteome</keyword>
<feature type="binding site" evidence="13">
    <location>
        <position position="152"/>
    </location>
    <ligand>
        <name>NAD(+)</name>
        <dbReference type="ChEBI" id="CHEBI:57540"/>
    </ligand>
</feature>
<evidence type="ECO:0000256" key="4">
    <source>
        <dbReference type="ARBA" id="ARBA00022705"/>
    </source>
</evidence>
<evidence type="ECO:0000256" key="11">
    <source>
        <dbReference type="ARBA" id="ARBA00034005"/>
    </source>
</evidence>
<dbReference type="EC" id="6.5.1.2" evidence="1 13"/>
<dbReference type="InterPro" id="IPR041663">
    <property type="entry name" value="DisA/LigA_HHH"/>
</dbReference>
<dbReference type="Proteomes" id="UP000664332">
    <property type="component" value="Unassembled WGS sequence"/>
</dbReference>
<feature type="binding site" evidence="13">
    <location>
        <position position="468"/>
    </location>
    <ligand>
        <name>Zn(2+)</name>
        <dbReference type="ChEBI" id="CHEBI:29105"/>
    </ligand>
</feature>
<feature type="binding site" evidence="13">
    <location>
        <begin position="127"/>
        <end position="128"/>
    </location>
    <ligand>
        <name>NAD(+)</name>
        <dbReference type="ChEBI" id="CHEBI:57540"/>
    </ligand>
</feature>
<dbReference type="InterPro" id="IPR001679">
    <property type="entry name" value="DNA_ligase"/>
</dbReference>
<feature type="domain" description="BRCT" evidence="15">
    <location>
        <begin position="638"/>
        <end position="708"/>
    </location>
</feature>
<dbReference type="Pfam" id="PF03120">
    <property type="entry name" value="OB_DNA_ligase"/>
    <property type="match status" value="1"/>
</dbReference>
<keyword evidence="3 13" id="KW-0436">Ligase</keyword>
<dbReference type="Pfam" id="PF12826">
    <property type="entry name" value="HHH_2"/>
    <property type="match status" value="1"/>
</dbReference>
<evidence type="ECO:0000313" key="17">
    <source>
        <dbReference type="Proteomes" id="UP000664332"/>
    </source>
</evidence>
<keyword evidence="5 13" id="KW-0479">Metal-binding</keyword>
<gene>
    <name evidence="13 16" type="primary">ligA</name>
    <name evidence="16" type="ORF">JZY06_10185</name>
</gene>
<feature type="binding site" evidence="13">
    <location>
        <position position="474"/>
    </location>
    <ligand>
        <name>Zn(2+)</name>
        <dbReference type="ChEBI" id="CHEBI:29105"/>
    </ligand>
</feature>
<keyword evidence="4 13" id="KW-0235">DNA replication</keyword>
<comment type="catalytic activity">
    <reaction evidence="11 13 14">
        <text>NAD(+) + (deoxyribonucleotide)n-3'-hydroxyl + 5'-phospho-(deoxyribonucleotide)m = (deoxyribonucleotide)n+m + AMP + beta-nicotinamide D-nucleotide.</text>
        <dbReference type="EC" id="6.5.1.2"/>
    </reaction>
</comment>
<dbReference type="SMART" id="SM00532">
    <property type="entry name" value="LIGANc"/>
    <property type="match status" value="1"/>
</dbReference>
<dbReference type="InterPro" id="IPR018239">
    <property type="entry name" value="DNA_ligase_AS"/>
</dbReference>
<dbReference type="NCBIfam" id="TIGR00575">
    <property type="entry name" value="dnlj"/>
    <property type="match status" value="1"/>
</dbReference>
<dbReference type="EMBL" id="JAFLEQ010000016">
    <property type="protein sequence ID" value="MBN9644975.1"/>
    <property type="molecule type" value="Genomic_DNA"/>
</dbReference>
<dbReference type="InterPro" id="IPR004150">
    <property type="entry name" value="NAD_DNA_ligase_OB"/>
</dbReference>
<feature type="binding site" evidence="13">
    <location>
        <position position="215"/>
    </location>
    <ligand>
        <name>NAD(+)</name>
        <dbReference type="ChEBI" id="CHEBI:57540"/>
    </ligand>
</feature>
<dbReference type="PROSITE" id="PS50172">
    <property type="entry name" value="BRCT"/>
    <property type="match status" value="1"/>
</dbReference>
<feature type="binding site" evidence="13">
    <location>
        <position position="175"/>
    </location>
    <ligand>
        <name>NAD(+)</name>
        <dbReference type="ChEBI" id="CHEBI:57540"/>
    </ligand>
</feature>
<organism evidence="16 17">
    <name type="scientific">Corynebacterium mendelii</name>
    <dbReference type="NCBI Taxonomy" id="2765362"/>
    <lineage>
        <taxon>Bacteria</taxon>
        <taxon>Bacillati</taxon>
        <taxon>Actinomycetota</taxon>
        <taxon>Actinomycetes</taxon>
        <taxon>Mycobacteriales</taxon>
        <taxon>Corynebacteriaceae</taxon>
        <taxon>Corynebacterium</taxon>
    </lineage>
</organism>
<keyword evidence="6 13" id="KW-0227">DNA damage</keyword>
<evidence type="ECO:0000256" key="13">
    <source>
        <dbReference type="HAMAP-Rule" id="MF_01588"/>
    </source>
</evidence>
<evidence type="ECO:0000256" key="8">
    <source>
        <dbReference type="ARBA" id="ARBA00022842"/>
    </source>
</evidence>
<evidence type="ECO:0000313" key="16">
    <source>
        <dbReference type="EMBL" id="MBN9644975.1"/>
    </source>
</evidence>
<evidence type="ECO:0000256" key="9">
    <source>
        <dbReference type="ARBA" id="ARBA00023027"/>
    </source>
</evidence>
<dbReference type="Pfam" id="PF01653">
    <property type="entry name" value="DNA_ligase_aden"/>
    <property type="match status" value="1"/>
</dbReference>
<dbReference type="NCBIfam" id="NF005932">
    <property type="entry name" value="PRK07956.1"/>
    <property type="match status" value="1"/>
</dbReference>
<evidence type="ECO:0000256" key="3">
    <source>
        <dbReference type="ARBA" id="ARBA00022598"/>
    </source>
</evidence>
<comment type="similarity">
    <text evidence="12 13">Belongs to the NAD-dependent DNA ligase family. LigA subfamily.</text>
</comment>
<evidence type="ECO:0000256" key="14">
    <source>
        <dbReference type="RuleBase" id="RU000618"/>
    </source>
</evidence>
<dbReference type="PANTHER" id="PTHR23389:SF9">
    <property type="entry name" value="DNA LIGASE"/>
    <property type="match status" value="1"/>
</dbReference>
<evidence type="ECO:0000256" key="7">
    <source>
        <dbReference type="ARBA" id="ARBA00022833"/>
    </source>
</evidence>
<dbReference type="Pfam" id="PF00533">
    <property type="entry name" value="BRCT"/>
    <property type="match status" value="1"/>
</dbReference>
<dbReference type="InterPro" id="IPR001357">
    <property type="entry name" value="BRCT_dom"/>
</dbReference>
<dbReference type="GO" id="GO:0046872">
    <property type="term" value="F:metal ion binding"/>
    <property type="evidence" value="ECO:0007669"/>
    <property type="project" value="UniProtKB-KW"/>
</dbReference>
<evidence type="ECO:0000256" key="1">
    <source>
        <dbReference type="ARBA" id="ARBA00012722"/>
    </source>
</evidence>
<dbReference type="Gene3D" id="6.20.10.30">
    <property type="match status" value="1"/>
</dbReference>
<feature type="binding site" evidence="13">
    <location>
        <position position="449"/>
    </location>
    <ligand>
        <name>Zn(2+)</name>
        <dbReference type="ChEBI" id="CHEBI:29105"/>
    </ligand>
</feature>
<dbReference type="Gene3D" id="1.10.287.610">
    <property type="entry name" value="Helix hairpin bin"/>
    <property type="match status" value="1"/>
</dbReference>
<evidence type="ECO:0000256" key="5">
    <source>
        <dbReference type="ARBA" id="ARBA00022723"/>
    </source>
</evidence>
<dbReference type="PIRSF" id="PIRSF001604">
    <property type="entry name" value="LigA"/>
    <property type="match status" value="1"/>
</dbReference>
<dbReference type="SMART" id="SM00292">
    <property type="entry name" value="BRCT"/>
    <property type="match status" value="1"/>
</dbReference>
<dbReference type="InterPro" id="IPR013840">
    <property type="entry name" value="DNAligase_N"/>
</dbReference>
<keyword evidence="10 13" id="KW-0234">DNA repair</keyword>
<dbReference type="PROSITE" id="PS01056">
    <property type="entry name" value="DNA_LIGASE_N2"/>
    <property type="match status" value="1"/>
</dbReference>
<keyword evidence="8 13" id="KW-0460">Magnesium</keyword>
<dbReference type="SUPFAM" id="SSF47781">
    <property type="entry name" value="RuvA domain 2-like"/>
    <property type="match status" value="1"/>
</dbReference>
<dbReference type="HAMAP" id="MF_01588">
    <property type="entry name" value="DNA_ligase_A"/>
    <property type="match status" value="1"/>
</dbReference>
<dbReference type="Gene3D" id="1.10.150.20">
    <property type="entry name" value="5' to 3' exonuclease, C-terminal subdomain"/>
    <property type="match status" value="2"/>
</dbReference>
<evidence type="ECO:0000256" key="10">
    <source>
        <dbReference type="ARBA" id="ARBA00023204"/>
    </source>
</evidence>
<proteinExistence type="inferred from homology"/>
<dbReference type="SUPFAM" id="SSF50249">
    <property type="entry name" value="Nucleic acid-binding proteins"/>
    <property type="match status" value="1"/>
</dbReference>
<dbReference type="GO" id="GO:0006260">
    <property type="term" value="P:DNA replication"/>
    <property type="evidence" value="ECO:0007669"/>
    <property type="project" value="UniProtKB-KW"/>
</dbReference>
<dbReference type="SUPFAM" id="SSF52113">
    <property type="entry name" value="BRCT domain"/>
    <property type="match status" value="1"/>
</dbReference>
<dbReference type="InterPro" id="IPR010994">
    <property type="entry name" value="RuvA_2-like"/>
</dbReference>
<feature type="binding site" evidence="13">
    <location>
        <position position="355"/>
    </location>
    <ligand>
        <name>NAD(+)</name>
        <dbReference type="ChEBI" id="CHEBI:57540"/>
    </ligand>
</feature>
<dbReference type="InterPro" id="IPR012340">
    <property type="entry name" value="NA-bd_OB-fold"/>
</dbReference>
<dbReference type="Pfam" id="PF03119">
    <property type="entry name" value="DNA_ligase_ZBD"/>
    <property type="match status" value="1"/>
</dbReference>
<dbReference type="SUPFAM" id="SSF56091">
    <property type="entry name" value="DNA ligase/mRNA capping enzyme, catalytic domain"/>
    <property type="match status" value="1"/>
</dbReference>
<dbReference type="Gene3D" id="3.30.470.30">
    <property type="entry name" value="DNA ligase/mRNA capping enzyme"/>
    <property type="match status" value="1"/>
</dbReference>
<dbReference type="PROSITE" id="PS01055">
    <property type="entry name" value="DNA_LIGASE_N1"/>
    <property type="match status" value="1"/>
</dbReference>
<dbReference type="InterPro" id="IPR013839">
    <property type="entry name" value="DNAligase_adenylation"/>
</dbReference>
<evidence type="ECO:0000259" key="15">
    <source>
        <dbReference type="PROSITE" id="PS50172"/>
    </source>
</evidence>
<comment type="function">
    <text evidence="13">DNA ligase that catalyzes the formation of phosphodiester linkages between 5'-phosphoryl and 3'-hydroxyl groups in double-stranded DNA using NAD as a coenzyme and as the energy source for the reaction. It is essential for DNA replication and repair of damaged DNA.</text>
</comment>
<dbReference type="FunFam" id="3.40.50.10190:FF:000054">
    <property type="entry name" value="DNA ligase"/>
    <property type="match status" value="1"/>
</dbReference>
<dbReference type="Gene3D" id="2.40.50.140">
    <property type="entry name" value="Nucleic acid-binding proteins"/>
    <property type="match status" value="1"/>
</dbReference>
<comment type="cofactor">
    <cofactor evidence="13">
        <name>Mg(2+)</name>
        <dbReference type="ChEBI" id="CHEBI:18420"/>
    </cofactor>
    <cofactor evidence="13">
        <name>Mn(2+)</name>
        <dbReference type="ChEBI" id="CHEBI:29035"/>
    </cofactor>
</comment>
<dbReference type="CDD" id="cd00114">
    <property type="entry name" value="LIGANc"/>
    <property type="match status" value="1"/>
</dbReference>
<evidence type="ECO:0000256" key="6">
    <source>
        <dbReference type="ARBA" id="ARBA00022763"/>
    </source>
</evidence>
<dbReference type="GO" id="GO:0005829">
    <property type="term" value="C:cytosol"/>
    <property type="evidence" value="ECO:0007669"/>
    <property type="project" value="TreeGrafter"/>
</dbReference>
<feature type="active site" description="N6-AMP-lysine intermediate" evidence="13">
    <location>
        <position position="154"/>
    </location>
</feature>
<dbReference type="GO" id="GO:0006281">
    <property type="term" value="P:DNA repair"/>
    <property type="evidence" value="ECO:0007669"/>
    <property type="project" value="UniProtKB-KW"/>
</dbReference>
<evidence type="ECO:0000256" key="2">
    <source>
        <dbReference type="ARBA" id="ARBA00013308"/>
    </source>
</evidence>
<name>A0A939IXY8_9CORY</name>
<keyword evidence="13" id="KW-0464">Manganese</keyword>
<accession>A0A939IXY8</accession>
<sequence>MARTPLNPLVVAQDPAGRCADCIVGGVDNAKTDNTPAATPDHGSDGHRLTARWQELADQVRHHRQAYYNAQPEIPDADFDALFRELEQLEKDHPQLAVEDSPTRQVGAPVPDSSTFDNVEHLERMLSLDNVFSPAELEGWLARTPAATYLTELKIDGLSIDVIYKDGRLWRAATRGDGRIGEDVTANARVIESIPHQLTASDEFPVPDVVEVRGEVFIRVADFPAVNTRRIAEGAAPFANPRNAAAGSLRMKNPEEVKKRRLKMICHGIGASVGFSPASQYEAYRALAAWGLPVSPYTEAVQSAEQVLDKVAWWADHRHDAVHEMDGVVIKVDDLAEQKALGATSRAPRWAIAYKYPPEEVNTRLEDIWTGVGRTGRVTPFAVMRPVKVAGSVVQMATLHNQSEVKRKGVLIGDEVTVRKAGEVIPEILGPRADIRDGSERAFIFPQLCPECGTRLKPAKKDDVDYRCPNTRHCPGQLVSRLSYIAGRGVFDIEDLGDKGADDLIRRGIIGDEADLFTLTEKKLRTSAVYTDAAGKLTAAGTGLLANLEQAKHKDLWRVIAALSIRHVGPTAARALAARWHSVDNIAAASEQDLAATDGVGPVIAASIKQWFTIDWHTRIIDAWRRAGVVMEDNPAERAEQTLDGLTIVATGSLEGFTRDSVKEAIISRGGKAAGSVSKKTDYVVAGTNAGSKATKAEQLGVPILDENQFVLLLDKGPGALG</sequence>
<dbReference type="InterPro" id="IPR004149">
    <property type="entry name" value="Znf_DNAligase_C4"/>
</dbReference>
<dbReference type="InterPro" id="IPR033136">
    <property type="entry name" value="DNA_ligase_CS"/>
</dbReference>